<name>A0A0G0G243_9BACT</name>
<evidence type="ECO:0000259" key="6">
    <source>
        <dbReference type="Pfam" id="PF20772"/>
    </source>
</evidence>
<dbReference type="EMBL" id="LBSV01000010">
    <property type="protein sequence ID" value="KKQ25238.1"/>
    <property type="molecule type" value="Genomic_DNA"/>
</dbReference>
<evidence type="ECO:0000256" key="1">
    <source>
        <dbReference type="ARBA" id="ARBA00008724"/>
    </source>
</evidence>
<dbReference type="FunFam" id="1.10.10.200:FF:000002">
    <property type="entry name" value="Probable transcriptional regulatory protein CLM62_37755"/>
    <property type="match status" value="1"/>
</dbReference>
<evidence type="ECO:0000313" key="8">
    <source>
        <dbReference type="Proteomes" id="UP000034917"/>
    </source>
</evidence>
<reference evidence="7 8" key="1">
    <citation type="journal article" date="2015" name="Nature">
        <title>rRNA introns, odd ribosomes, and small enigmatic genomes across a large radiation of phyla.</title>
        <authorList>
            <person name="Brown C.T."/>
            <person name="Hug L.A."/>
            <person name="Thomas B.C."/>
            <person name="Sharon I."/>
            <person name="Castelle C.J."/>
            <person name="Singh A."/>
            <person name="Wilkins M.J."/>
            <person name="Williams K.H."/>
            <person name="Banfield J.F."/>
        </authorList>
    </citation>
    <scope>NUCLEOTIDE SEQUENCE [LARGE SCALE GENOMIC DNA]</scope>
</reference>
<protein>
    <recommendedName>
        <fullName evidence="4">Probable transcriptional regulatory protein US40_C0010G0021</fullName>
    </recommendedName>
</protein>
<dbReference type="InterPro" id="IPR017856">
    <property type="entry name" value="Integrase-like_N"/>
</dbReference>
<evidence type="ECO:0000256" key="2">
    <source>
        <dbReference type="ARBA" id="ARBA00023015"/>
    </source>
</evidence>
<keyword evidence="4" id="KW-0963">Cytoplasm</keyword>
<feature type="domain" description="TACO1/YebC-like N-terminal" evidence="6">
    <location>
        <begin position="5"/>
        <end position="77"/>
    </location>
</feature>
<evidence type="ECO:0000259" key="5">
    <source>
        <dbReference type="Pfam" id="PF01709"/>
    </source>
</evidence>
<comment type="caution">
    <text evidence="7">The sequence shown here is derived from an EMBL/GenBank/DDBJ whole genome shotgun (WGS) entry which is preliminary data.</text>
</comment>
<dbReference type="InterPro" id="IPR048300">
    <property type="entry name" value="TACO1_YebC-like_2nd/3rd_dom"/>
</dbReference>
<keyword evidence="4" id="KW-0238">DNA-binding</keyword>
<dbReference type="Pfam" id="PF01709">
    <property type="entry name" value="Transcrip_reg"/>
    <property type="match status" value="1"/>
</dbReference>
<proteinExistence type="inferred from homology"/>
<dbReference type="NCBIfam" id="TIGR01033">
    <property type="entry name" value="YebC/PmpR family DNA-binding transcriptional regulator"/>
    <property type="match status" value="1"/>
</dbReference>
<dbReference type="HAMAP" id="MF_00693">
    <property type="entry name" value="Transcrip_reg_TACO1"/>
    <property type="match status" value="1"/>
</dbReference>
<dbReference type="SUPFAM" id="SSF75625">
    <property type="entry name" value="YebC-like"/>
    <property type="match status" value="1"/>
</dbReference>
<evidence type="ECO:0000256" key="4">
    <source>
        <dbReference type="HAMAP-Rule" id="MF_00693"/>
    </source>
</evidence>
<sequence length="237" mass="26812">MSGHSKWANIKRKKEANDKVKGNVFSKLSRLITLAVVEGGGVSDPDNNVKLRLAIEKAHSSNMPKENIKRAIEKGIGPDKSQIKEIVYEGFGPYGISLMILTATDNPNRTLTEIRNILDKHQGKLGSSGSVSYQFQRCGLIIFDKSSINQDQILEVSDQLKAFDIAETDDRFYLYFPYEHLGHIKNLLKDFKYESVSVDFKPQMIMVLEDDEKIEKISELIDLLEASDDIQKVFTNL</sequence>
<dbReference type="InterPro" id="IPR026564">
    <property type="entry name" value="Transcrip_reg_TACO1-like_dom3"/>
</dbReference>
<gene>
    <name evidence="7" type="ORF">US40_C0010G0021</name>
</gene>
<evidence type="ECO:0000313" key="7">
    <source>
        <dbReference type="EMBL" id="KKQ25238.1"/>
    </source>
</evidence>
<feature type="domain" description="TACO1/YebC-like second and third" evidence="5">
    <location>
        <begin position="84"/>
        <end position="237"/>
    </location>
</feature>
<dbReference type="InterPro" id="IPR029072">
    <property type="entry name" value="YebC-like"/>
</dbReference>
<dbReference type="PANTHER" id="PTHR12532">
    <property type="entry name" value="TRANSLATIONAL ACTIVATOR OF CYTOCHROME C OXIDASE 1"/>
    <property type="match status" value="1"/>
</dbReference>
<keyword evidence="2 4" id="KW-0805">Transcription regulation</keyword>
<dbReference type="Gene3D" id="3.30.70.980">
    <property type="match status" value="2"/>
</dbReference>
<dbReference type="NCBIfam" id="NF009044">
    <property type="entry name" value="PRK12378.1"/>
    <property type="match status" value="1"/>
</dbReference>
<dbReference type="GO" id="GO:0006355">
    <property type="term" value="P:regulation of DNA-templated transcription"/>
    <property type="evidence" value="ECO:0007669"/>
    <property type="project" value="UniProtKB-UniRule"/>
</dbReference>
<comment type="similarity">
    <text evidence="1 4">Belongs to the TACO1 family.</text>
</comment>
<dbReference type="AlphaFoldDB" id="A0A0G0G243"/>
<keyword evidence="3 4" id="KW-0804">Transcription</keyword>
<dbReference type="NCBIfam" id="NF001030">
    <property type="entry name" value="PRK00110.1"/>
    <property type="match status" value="1"/>
</dbReference>
<dbReference type="InterPro" id="IPR049083">
    <property type="entry name" value="TACO1_YebC_N"/>
</dbReference>
<dbReference type="PANTHER" id="PTHR12532:SF0">
    <property type="entry name" value="TRANSLATIONAL ACTIVATOR OF CYTOCHROME C OXIDASE 1"/>
    <property type="match status" value="1"/>
</dbReference>
<dbReference type="Proteomes" id="UP000034917">
    <property type="component" value="Unassembled WGS sequence"/>
</dbReference>
<dbReference type="GO" id="GO:0003677">
    <property type="term" value="F:DNA binding"/>
    <property type="evidence" value="ECO:0007669"/>
    <property type="project" value="UniProtKB-UniRule"/>
</dbReference>
<dbReference type="InterPro" id="IPR002876">
    <property type="entry name" value="Transcrip_reg_TACO1-like"/>
</dbReference>
<dbReference type="Gene3D" id="1.10.10.200">
    <property type="match status" value="1"/>
</dbReference>
<dbReference type="GO" id="GO:0005737">
    <property type="term" value="C:cytoplasm"/>
    <property type="evidence" value="ECO:0007669"/>
    <property type="project" value="UniProtKB-SubCell"/>
</dbReference>
<comment type="subcellular location">
    <subcellularLocation>
        <location evidence="4">Cytoplasm</location>
    </subcellularLocation>
</comment>
<organism evidence="7 8">
    <name type="scientific">Candidatus Roizmanbacteria bacterium GW2011_GWC2_37_13</name>
    <dbReference type="NCBI Taxonomy" id="1618486"/>
    <lineage>
        <taxon>Bacteria</taxon>
        <taxon>Candidatus Roizmaniibacteriota</taxon>
    </lineage>
</organism>
<accession>A0A0G0G243</accession>
<evidence type="ECO:0000256" key="3">
    <source>
        <dbReference type="ARBA" id="ARBA00023163"/>
    </source>
</evidence>
<dbReference type="Pfam" id="PF20772">
    <property type="entry name" value="TACO1_YebC_N"/>
    <property type="match status" value="1"/>
</dbReference>